<dbReference type="Gene3D" id="2.30.110.10">
    <property type="entry name" value="Electron Transport, Fmn-binding Protein, Chain A"/>
    <property type="match status" value="1"/>
</dbReference>
<gene>
    <name evidence="1" type="ORF">SAMN05444389_11146</name>
</gene>
<dbReference type="Pfam" id="PF04299">
    <property type="entry name" value="FMN_bind_2"/>
    <property type="match status" value="1"/>
</dbReference>
<dbReference type="EMBL" id="FRCK01000011">
    <property type="protein sequence ID" value="SHM50290.1"/>
    <property type="molecule type" value="Genomic_DNA"/>
</dbReference>
<evidence type="ECO:0000313" key="1">
    <source>
        <dbReference type="EMBL" id="SHM50290.1"/>
    </source>
</evidence>
<dbReference type="Proteomes" id="UP000184444">
    <property type="component" value="Unassembled WGS sequence"/>
</dbReference>
<evidence type="ECO:0000313" key="2">
    <source>
        <dbReference type="Proteomes" id="UP000184444"/>
    </source>
</evidence>
<dbReference type="InterPro" id="IPR012349">
    <property type="entry name" value="Split_barrel_FMN-bd"/>
</dbReference>
<dbReference type="AlphaFoldDB" id="A0A1M7JB18"/>
<proteinExistence type="predicted"/>
<keyword evidence="2" id="KW-1185">Reference proteome</keyword>
<dbReference type="InterPro" id="IPR007396">
    <property type="entry name" value="TR_PAI2-type"/>
</dbReference>
<accession>A0A1M7JB18</accession>
<protein>
    <submittedName>
        <fullName evidence="1">Negative transcriptional regulator, PaiB family</fullName>
    </submittedName>
</protein>
<dbReference type="PIRSF" id="PIRSF010372">
    <property type="entry name" value="PaiB"/>
    <property type="match status" value="1"/>
</dbReference>
<name>A0A1M7JB18_9RHOB</name>
<organism evidence="1 2">
    <name type="scientific">Paracoccus solventivorans</name>
    <dbReference type="NCBI Taxonomy" id="53463"/>
    <lineage>
        <taxon>Bacteria</taxon>
        <taxon>Pseudomonadati</taxon>
        <taxon>Pseudomonadota</taxon>
        <taxon>Alphaproteobacteria</taxon>
        <taxon>Rhodobacterales</taxon>
        <taxon>Paracoccaceae</taxon>
        <taxon>Paracoccus</taxon>
    </lineage>
</organism>
<reference evidence="2" key="1">
    <citation type="submission" date="2016-11" db="EMBL/GenBank/DDBJ databases">
        <authorList>
            <person name="Varghese N."/>
            <person name="Submissions S."/>
        </authorList>
    </citation>
    <scope>NUCLEOTIDE SEQUENCE [LARGE SCALE GENOMIC DNA]</scope>
    <source>
        <strain evidence="2">DSM 6637</strain>
    </source>
</reference>
<sequence length="226" mass="25091">MPKAPRGGMITGAHTGRPMYIPPHFQEISPDEIARVLDAAPLACVVAQTESGLLANHLPLLAGPDGTLLGHVALANDMHRLIRDGQEVLAIFRGEDAYVSPNYYPSKPEHQRHVPTWNYQAVHVHGPIRFQHDLRSKRAAVGLLTRLHERRLNGDRAWRMADAPADYMQQMLDTIVAFRIEPQRTLAKSKLSQNREPRDQRAVVKALAADGHAALAAIMEPRLPEG</sequence>
<dbReference type="SUPFAM" id="SSF50475">
    <property type="entry name" value="FMN-binding split barrel"/>
    <property type="match status" value="1"/>
</dbReference>
<dbReference type="PANTHER" id="PTHR35802">
    <property type="entry name" value="PROTEASE SYNTHASE AND SPORULATION PROTEIN PAI 2"/>
    <property type="match status" value="1"/>
</dbReference>
<dbReference type="PANTHER" id="PTHR35802:SF1">
    <property type="entry name" value="PROTEASE SYNTHASE AND SPORULATION PROTEIN PAI 2"/>
    <property type="match status" value="1"/>
</dbReference>